<dbReference type="InterPro" id="IPR053202">
    <property type="entry name" value="EGF_Rcpt_Signaling_Reg"/>
</dbReference>
<name>D8K6Y7_NITWC</name>
<keyword evidence="2" id="KW-0489">Methyltransferase</keyword>
<dbReference type="GO" id="GO:0032259">
    <property type="term" value="P:methylation"/>
    <property type="evidence" value="ECO:0007669"/>
    <property type="project" value="UniProtKB-KW"/>
</dbReference>
<dbReference type="InterPro" id="IPR029063">
    <property type="entry name" value="SAM-dependent_MTases_sf"/>
</dbReference>
<reference evidence="2 3" key="1">
    <citation type="submission" date="2010-06" db="EMBL/GenBank/DDBJ databases">
        <title>Complete sequence of chromosome of Nitrosococcus watsoni C-113.</title>
        <authorList>
            <consortium name="US DOE Joint Genome Institute"/>
            <person name="Lucas S."/>
            <person name="Copeland A."/>
            <person name="Lapidus A."/>
            <person name="Cheng J.-F."/>
            <person name="Bruce D."/>
            <person name="Goodwin L."/>
            <person name="Pitluck S."/>
            <person name="Malfatti S.A."/>
            <person name="Chain P.S.G."/>
            <person name="Land M."/>
            <person name="Hauser L."/>
            <person name="Kyrpides N."/>
            <person name="Ivanova N."/>
            <person name="Cambell M.A."/>
            <person name="Heidelberg J.F."/>
            <person name="Klotz M.G."/>
            <person name="Woyke T."/>
        </authorList>
    </citation>
    <scope>NUCLEOTIDE SEQUENCE [LARGE SCALE GENOMIC DNA]</scope>
    <source>
        <strain evidence="2 3">C-113</strain>
    </source>
</reference>
<sequence length="226" mass="25741">MGEYSQLGQDRYVLKLLGFPRYGFFLDSGASDGISASNTYLLESGYGWRGICVEPNASFYNALIKNRNTCCINCCLYDTEEKVDFVEAGTLGGVLDDYHPVLLAHAARIYSLPKDARGNPPSVLKPSRTISSVLKQFKAPRVIDYWSLDTEGSELRILKSFPFDLYRVRVITVEHNRYPVRMDIRRFLQGHGYVFVMDFGIDDCYVEAPLVAESLARRRLRKRRTA</sequence>
<dbReference type="RefSeq" id="WP_013220756.1">
    <property type="nucleotide sequence ID" value="NC_014315.1"/>
</dbReference>
<dbReference type="KEGG" id="nwa:Nwat_1806"/>
<accession>D8K6Y7</accession>
<dbReference type="GO" id="GO:0006888">
    <property type="term" value="P:endoplasmic reticulum to Golgi vesicle-mediated transport"/>
    <property type="evidence" value="ECO:0007669"/>
    <property type="project" value="TreeGrafter"/>
</dbReference>
<dbReference type="OrthoDB" id="9810122at2"/>
<dbReference type="PANTHER" id="PTHR34009:SF2">
    <property type="entry name" value="PROTEIN STAR"/>
    <property type="match status" value="1"/>
</dbReference>
<dbReference type="GO" id="GO:0005886">
    <property type="term" value="C:plasma membrane"/>
    <property type="evidence" value="ECO:0007669"/>
    <property type="project" value="TreeGrafter"/>
</dbReference>
<dbReference type="PANTHER" id="PTHR34009">
    <property type="entry name" value="PROTEIN STAR"/>
    <property type="match status" value="1"/>
</dbReference>
<dbReference type="Gene3D" id="3.40.50.150">
    <property type="entry name" value="Vaccinia Virus protein VP39"/>
    <property type="match status" value="1"/>
</dbReference>
<dbReference type="GO" id="GO:0016197">
    <property type="term" value="P:endosomal transport"/>
    <property type="evidence" value="ECO:0007669"/>
    <property type="project" value="TreeGrafter"/>
</dbReference>
<evidence type="ECO:0000259" key="1">
    <source>
        <dbReference type="Pfam" id="PF05050"/>
    </source>
</evidence>
<organism evidence="2 3">
    <name type="scientific">Nitrosococcus watsoni (strain C-113)</name>
    <dbReference type="NCBI Taxonomy" id="105559"/>
    <lineage>
        <taxon>Bacteria</taxon>
        <taxon>Pseudomonadati</taxon>
        <taxon>Pseudomonadota</taxon>
        <taxon>Gammaproteobacteria</taxon>
        <taxon>Chromatiales</taxon>
        <taxon>Chromatiaceae</taxon>
        <taxon>Nitrosococcus</taxon>
    </lineage>
</organism>
<feature type="domain" description="Methyltransferase FkbM" evidence="1">
    <location>
        <begin position="27"/>
        <end position="195"/>
    </location>
</feature>
<keyword evidence="2" id="KW-0808">Transferase</keyword>
<dbReference type="GO" id="GO:0005737">
    <property type="term" value="C:cytoplasm"/>
    <property type="evidence" value="ECO:0007669"/>
    <property type="project" value="GOC"/>
</dbReference>
<dbReference type="HOGENOM" id="CLU_049570_1_0_6"/>
<proteinExistence type="predicted"/>
<dbReference type="EMBL" id="CP002086">
    <property type="protein sequence ID" value="ADJ28664.1"/>
    <property type="molecule type" value="Genomic_DNA"/>
</dbReference>
<evidence type="ECO:0000313" key="3">
    <source>
        <dbReference type="Proteomes" id="UP000000393"/>
    </source>
</evidence>
<dbReference type="Proteomes" id="UP000000393">
    <property type="component" value="Chromosome"/>
</dbReference>
<gene>
    <name evidence="2" type="ordered locus">Nwat_1806</name>
</gene>
<dbReference type="eggNOG" id="COG0457">
    <property type="taxonomic scope" value="Bacteria"/>
</dbReference>
<dbReference type="STRING" id="105559.Nwat_1806"/>
<evidence type="ECO:0000313" key="2">
    <source>
        <dbReference type="EMBL" id="ADJ28664.1"/>
    </source>
</evidence>
<dbReference type="InterPro" id="IPR006342">
    <property type="entry name" value="FkbM_mtfrase"/>
</dbReference>
<dbReference type="GO" id="GO:0008168">
    <property type="term" value="F:methyltransferase activity"/>
    <property type="evidence" value="ECO:0007669"/>
    <property type="project" value="UniProtKB-KW"/>
</dbReference>
<protein>
    <submittedName>
        <fullName evidence="2">Methyltransferase FkbM family</fullName>
    </submittedName>
</protein>
<dbReference type="AlphaFoldDB" id="D8K6Y7"/>
<dbReference type="Pfam" id="PF05050">
    <property type="entry name" value="Methyltransf_21"/>
    <property type="match status" value="1"/>
</dbReference>
<dbReference type="SUPFAM" id="SSF53335">
    <property type="entry name" value="S-adenosyl-L-methionine-dependent methyltransferases"/>
    <property type="match status" value="1"/>
</dbReference>
<keyword evidence="3" id="KW-1185">Reference proteome</keyword>